<dbReference type="EMBL" id="KC292029">
    <property type="protein sequence ID" value="AGM12013.1"/>
    <property type="molecule type" value="Genomic_DNA"/>
</dbReference>
<evidence type="ECO:0000313" key="2">
    <source>
        <dbReference type="Proteomes" id="UP000202086"/>
    </source>
</evidence>
<name>R4TP51_9CAUD</name>
<dbReference type="RefSeq" id="YP_008059717.1">
    <property type="nucleotide sequence ID" value="NC_021330.1"/>
</dbReference>
<accession>R4TP51</accession>
<evidence type="ECO:0000313" key="1">
    <source>
        <dbReference type="EMBL" id="AGM12013.1"/>
    </source>
</evidence>
<protein>
    <submittedName>
        <fullName evidence="1">Uncharacterized protein</fullName>
    </submittedName>
</protein>
<organism evidence="1 2">
    <name type="scientific">Haloarcula californiae tailed virus 1</name>
    <dbReference type="NCBI Taxonomy" id="1273746"/>
    <lineage>
        <taxon>Viruses</taxon>
        <taxon>Duplodnaviria</taxon>
        <taxon>Heunggongvirae</taxon>
        <taxon>Uroviricota</taxon>
        <taxon>Caudoviricetes</taxon>
        <taxon>Thumleimavirales</taxon>
        <taxon>Druskaviridae</taxon>
        <taxon>Hacavirus</taxon>
        <taxon>Hacavirus italiense</taxon>
        <taxon>Hacavirus HCTV1</taxon>
    </lineage>
</organism>
<dbReference type="Proteomes" id="UP000202086">
    <property type="component" value="Segment"/>
</dbReference>
<sequence>MGNADRLPPEDTFPDGFITDTYEICADADGFGEMLPRHSSLGDWNTEYEIHSAAQPGSVLTQYMMLLWSMHEGDFWDWRCDDGV</sequence>
<reference evidence="1 2" key="1">
    <citation type="submission" date="2012-12" db="EMBL/GenBank/DDBJ databases">
        <authorList>
            <person name="Sencilo A."/>
            <person name="Jacobs-Sera D."/>
            <person name="Russell D.A."/>
            <person name="Ko C."/>
            <person name="Atanasova N."/>
            <person name="Osterlund E."/>
            <person name="Oksanen H.M."/>
            <person name="Bamford D.H."/>
            <person name="Hatfull G.F."/>
            <person name="Roine E."/>
            <person name="Hendrix R.W."/>
        </authorList>
    </citation>
    <scope>NUCLEOTIDE SEQUENCE [LARGE SCALE GENOMIC DNA]</scope>
</reference>
<proteinExistence type="predicted"/>
<keyword evidence="2" id="KW-1185">Reference proteome</keyword>
<dbReference type="GeneID" id="16193522"/>
<dbReference type="KEGG" id="vg:16193522"/>
<gene>
    <name evidence="1" type="primary">156</name>
    <name evidence="1" type="ORF">DNAM5_156</name>
</gene>